<evidence type="ECO:0000256" key="3">
    <source>
        <dbReference type="ARBA" id="ARBA00022729"/>
    </source>
</evidence>
<comment type="similarity">
    <text evidence="1 4">Belongs to the bacterial solute-binding protein 3 family.</text>
</comment>
<dbReference type="SMART" id="SM00062">
    <property type="entry name" value="PBPb"/>
    <property type="match status" value="1"/>
</dbReference>
<feature type="domain" description="Ionotropic glutamate receptor C-terminal" evidence="6">
    <location>
        <begin position="97"/>
        <end position="306"/>
    </location>
</feature>
<dbReference type="PANTHER" id="PTHR30085">
    <property type="entry name" value="AMINO ACID ABC TRANSPORTER PERMEASE"/>
    <property type="match status" value="1"/>
</dbReference>
<evidence type="ECO:0000256" key="2">
    <source>
        <dbReference type="ARBA" id="ARBA00022448"/>
    </source>
</evidence>
<dbReference type="EMBL" id="JAAVJL010000001">
    <property type="protein sequence ID" value="NMF56699.1"/>
    <property type="molecule type" value="Genomic_DNA"/>
</dbReference>
<dbReference type="InterPro" id="IPR018313">
    <property type="entry name" value="SBP_3_CS"/>
</dbReference>
<dbReference type="InterPro" id="IPR001638">
    <property type="entry name" value="Solute-binding_3/MltF_N"/>
</dbReference>
<sequence length="313" mass="34538">MHTPLKTALAILNQLWRYVGVRQIEKGNKSQTNRRQYLNCLAVVSSTLTIATPIALWDLANPLTAQPLTHAIASSSNNNSAINSDINSLDAIQKRGKLIVGIKDNLPPLGFRDRNGNLAGLEIELARELGKELNIPVEFVPLKNRDRLSALANNQVDLAIAQITVTTNRTRLVDFSLPYYTDSTIAIAKQGNTRQDLNQPIAIAVLKNSASIAVIQSQFPKAAIIGANSYEDGLAALQAGKVKAFVGDRSSLTQWLKEHPEYEIIGQPLAVHSLAIALPRGLQHLDLRDRVFAIVDKWRKSSWLTDRVKYWGL</sequence>
<comment type="caution">
    <text evidence="7">The sequence shown here is derived from an EMBL/GenBank/DDBJ whole genome shotgun (WGS) entry which is preliminary data.</text>
</comment>
<dbReference type="Pfam" id="PF00497">
    <property type="entry name" value="SBP_bac_3"/>
    <property type="match status" value="1"/>
</dbReference>
<evidence type="ECO:0000256" key="4">
    <source>
        <dbReference type="RuleBase" id="RU003744"/>
    </source>
</evidence>
<dbReference type="SUPFAM" id="SSF53850">
    <property type="entry name" value="Periplasmic binding protein-like II"/>
    <property type="match status" value="1"/>
</dbReference>
<proteinExistence type="inferred from homology"/>
<keyword evidence="2" id="KW-0813">Transport</keyword>
<evidence type="ECO:0000313" key="7">
    <source>
        <dbReference type="EMBL" id="NMF56699.1"/>
    </source>
</evidence>
<keyword evidence="8" id="KW-1185">Reference proteome</keyword>
<keyword evidence="3" id="KW-0732">Signal</keyword>
<feature type="domain" description="Solute-binding protein family 3/N-terminal" evidence="5">
    <location>
        <begin position="97"/>
        <end position="307"/>
    </location>
</feature>
<accession>A0ABX1LPK3</accession>
<reference evidence="7 8" key="1">
    <citation type="submission" date="2020-03" db="EMBL/GenBank/DDBJ databases">
        <title>Draft Genome Sequence of 2-Methylisoborneol Producing Pseudanabaena yagii Strain GIHE-NHR1 Isolated from North Han River in South Korea.</title>
        <authorList>
            <person name="Jeong J."/>
        </authorList>
    </citation>
    <scope>NUCLEOTIDE SEQUENCE [LARGE SCALE GENOMIC DNA]</scope>
    <source>
        <strain evidence="7 8">GIHE-NHR1</strain>
    </source>
</reference>
<evidence type="ECO:0000259" key="6">
    <source>
        <dbReference type="SMART" id="SM00079"/>
    </source>
</evidence>
<dbReference type="InterPro" id="IPR001320">
    <property type="entry name" value="Iontro_rcpt_C"/>
</dbReference>
<evidence type="ECO:0000313" key="8">
    <source>
        <dbReference type="Proteomes" id="UP000738376"/>
    </source>
</evidence>
<dbReference type="Gene3D" id="3.40.190.10">
    <property type="entry name" value="Periplasmic binding protein-like II"/>
    <property type="match status" value="2"/>
</dbReference>
<dbReference type="SMART" id="SM00079">
    <property type="entry name" value="PBPe"/>
    <property type="match status" value="1"/>
</dbReference>
<dbReference type="PROSITE" id="PS01039">
    <property type="entry name" value="SBP_BACTERIAL_3"/>
    <property type="match status" value="1"/>
</dbReference>
<protein>
    <submittedName>
        <fullName evidence="7">Transporter substrate-binding domain-containing protein</fullName>
    </submittedName>
</protein>
<gene>
    <name evidence="7" type="ORF">HC246_01305</name>
</gene>
<dbReference type="InterPro" id="IPR051455">
    <property type="entry name" value="Bact_solute-bind_prot3"/>
</dbReference>
<dbReference type="PANTHER" id="PTHR30085:SF6">
    <property type="entry name" value="ABC TRANSPORTER GLUTAMINE-BINDING PROTEIN GLNH"/>
    <property type="match status" value="1"/>
</dbReference>
<name>A0ABX1LPK3_9CYAN</name>
<evidence type="ECO:0000256" key="1">
    <source>
        <dbReference type="ARBA" id="ARBA00010333"/>
    </source>
</evidence>
<evidence type="ECO:0000259" key="5">
    <source>
        <dbReference type="SMART" id="SM00062"/>
    </source>
</evidence>
<dbReference type="Proteomes" id="UP000738376">
    <property type="component" value="Unassembled WGS sequence"/>
</dbReference>
<organism evidence="7 8">
    <name type="scientific">Pseudanabaena yagii GIHE-NHR1</name>
    <dbReference type="NCBI Taxonomy" id="2722753"/>
    <lineage>
        <taxon>Bacteria</taxon>
        <taxon>Bacillati</taxon>
        <taxon>Cyanobacteriota</taxon>
        <taxon>Cyanophyceae</taxon>
        <taxon>Pseudanabaenales</taxon>
        <taxon>Pseudanabaenaceae</taxon>
        <taxon>Pseudanabaena</taxon>
        <taxon>Pseudanabaena yagii</taxon>
    </lineage>
</organism>